<dbReference type="PANTHER" id="PTHR15154">
    <property type="entry name" value="HAMARTIN"/>
    <property type="match status" value="1"/>
</dbReference>
<feature type="compositionally biased region" description="Basic and acidic residues" evidence="2">
    <location>
        <begin position="1024"/>
        <end position="1058"/>
    </location>
</feature>
<evidence type="ECO:0000313" key="4">
    <source>
        <dbReference type="Proteomes" id="UP000245884"/>
    </source>
</evidence>
<feature type="region of interest" description="Disordered" evidence="2">
    <location>
        <begin position="164"/>
        <end position="225"/>
    </location>
</feature>
<feature type="compositionally biased region" description="Polar residues" evidence="2">
    <location>
        <begin position="663"/>
        <end position="672"/>
    </location>
</feature>
<organism evidence="3 4">
    <name type="scientific">Jaminaea rosea</name>
    <dbReference type="NCBI Taxonomy" id="1569628"/>
    <lineage>
        <taxon>Eukaryota</taxon>
        <taxon>Fungi</taxon>
        <taxon>Dikarya</taxon>
        <taxon>Basidiomycota</taxon>
        <taxon>Ustilaginomycotina</taxon>
        <taxon>Exobasidiomycetes</taxon>
        <taxon>Microstromatales</taxon>
        <taxon>Microstromatales incertae sedis</taxon>
        <taxon>Jaminaea</taxon>
    </lineage>
</organism>
<dbReference type="OrthoDB" id="28737at2759"/>
<feature type="region of interest" description="Disordered" evidence="2">
    <location>
        <begin position="1013"/>
        <end position="1058"/>
    </location>
</feature>
<feature type="compositionally biased region" description="Basic and acidic residues" evidence="2">
    <location>
        <begin position="1127"/>
        <end position="1141"/>
    </location>
</feature>
<keyword evidence="1" id="KW-0175">Coiled coil</keyword>
<dbReference type="AlphaFoldDB" id="A0A316UKW3"/>
<feature type="region of interest" description="Disordered" evidence="2">
    <location>
        <begin position="602"/>
        <end position="624"/>
    </location>
</feature>
<dbReference type="EMBL" id="KZ819675">
    <property type="protein sequence ID" value="PWN25574.1"/>
    <property type="molecule type" value="Genomic_DNA"/>
</dbReference>
<feature type="compositionally biased region" description="Low complexity" evidence="2">
    <location>
        <begin position="692"/>
        <end position="728"/>
    </location>
</feature>
<name>A0A316UKW3_9BASI</name>
<evidence type="ECO:0000256" key="1">
    <source>
        <dbReference type="SAM" id="Coils"/>
    </source>
</evidence>
<gene>
    <name evidence="3" type="ORF">BDZ90DRAFT_262221</name>
</gene>
<dbReference type="GO" id="GO:0032007">
    <property type="term" value="P:negative regulation of TOR signaling"/>
    <property type="evidence" value="ECO:0007669"/>
    <property type="project" value="TreeGrafter"/>
</dbReference>
<dbReference type="PANTHER" id="PTHR15154:SF2">
    <property type="entry name" value="HAMARTIN"/>
    <property type="match status" value="1"/>
</dbReference>
<evidence type="ECO:0000313" key="3">
    <source>
        <dbReference type="EMBL" id="PWN25574.1"/>
    </source>
</evidence>
<feature type="region of interest" description="Disordered" evidence="2">
    <location>
        <begin position="644"/>
        <end position="729"/>
    </location>
</feature>
<dbReference type="RefSeq" id="XP_025360186.1">
    <property type="nucleotide sequence ID" value="XM_025508461.1"/>
</dbReference>
<dbReference type="GeneID" id="37030284"/>
<accession>A0A316UKW3</accession>
<evidence type="ECO:0000256" key="2">
    <source>
        <dbReference type="SAM" id="MobiDB-lite"/>
    </source>
</evidence>
<feature type="compositionally biased region" description="Polar residues" evidence="2">
    <location>
        <begin position="745"/>
        <end position="754"/>
    </location>
</feature>
<reference evidence="3 4" key="1">
    <citation type="journal article" date="2018" name="Mol. Biol. Evol.">
        <title>Broad Genomic Sampling Reveals a Smut Pathogenic Ancestry of the Fungal Clade Ustilaginomycotina.</title>
        <authorList>
            <person name="Kijpornyongpan T."/>
            <person name="Mondo S.J."/>
            <person name="Barry K."/>
            <person name="Sandor L."/>
            <person name="Lee J."/>
            <person name="Lipzen A."/>
            <person name="Pangilinan J."/>
            <person name="LaButti K."/>
            <person name="Hainaut M."/>
            <person name="Henrissat B."/>
            <person name="Grigoriev I.V."/>
            <person name="Spatafora J.W."/>
            <person name="Aime M.C."/>
        </authorList>
    </citation>
    <scope>NUCLEOTIDE SEQUENCE [LARGE SCALE GENOMIC DNA]</scope>
    <source>
        <strain evidence="3 4">MCA 5214</strain>
    </source>
</reference>
<proteinExistence type="predicted"/>
<feature type="coiled-coil region" evidence="1">
    <location>
        <begin position="954"/>
        <end position="1012"/>
    </location>
</feature>
<protein>
    <submittedName>
        <fullName evidence="3">Uncharacterized protein</fullName>
    </submittedName>
</protein>
<dbReference type="STRING" id="1569628.A0A316UKW3"/>
<feature type="region of interest" description="Disordered" evidence="2">
    <location>
        <begin position="1118"/>
        <end position="1157"/>
    </location>
</feature>
<dbReference type="Proteomes" id="UP000245884">
    <property type="component" value="Unassembled WGS sequence"/>
</dbReference>
<dbReference type="GO" id="GO:0033596">
    <property type="term" value="C:TSC1-TSC2 complex"/>
    <property type="evidence" value="ECO:0007669"/>
    <property type="project" value="TreeGrafter"/>
</dbReference>
<keyword evidence="4" id="KW-1185">Reference proteome</keyword>
<feature type="region of interest" description="Disordered" evidence="2">
    <location>
        <begin position="743"/>
        <end position="769"/>
    </location>
</feature>
<feature type="coiled-coil region" evidence="1">
    <location>
        <begin position="867"/>
        <end position="894"/>
    </location>
</feature>
<sequence length="1157" mass="128779">MPPSSNNAASSAAPIHVPRATQSRLKDALSRIRAVLVSNKASAVDHAEADKAIRILLDDPNAVPPTHTTQPEATQLAAQIAQKFNADLVDVWLKEMDQGDATKSALLVGFLAQLGEFLGASAIIMEWWDLVLRPVLKDPSASDRTAANARQLAVLAASAVASNAYQDEPEPTPSWPAPAEQSQTRKAGDAPYPKASTEPTTPNRKSSSTLKGSPATTRRSAPAADMHRRFTQRLFDLYVQEASAPLGTDEDDDEKLEAVDQMQASTASLESNGTAEGLKHSYLWHAIQPDNLQPSDVAATAWKGNLEAILITFGQGRPKEFFHHLSSSYEEPMHRIPILLLLTIFTRLSSIHTFHITSTRLPQDIITSLRLDTSTTLVSLCITALIILIPQIPNWIANGGAGGVPILLLTYARIVDWRKLGPGWEQRLGEGEEMENLRRQLDEEFTEMERLSRRLTLRPEVKWRRLESKVDTDHTGDPDALRFFTVVYGLFPCNMIRFLRAPIDYLRKANCVPLLDSEWEDLIDETNLQLRSEPILRRHTLHPALVELTAEREITDKQRWIHHDAADTTAECISLSVESWQGHRGAQTPVLSDVVFGARASAGQSARGSRSASPRRLMNSEHRQAAADDVLSAYTELRWGGMAARRPSTGGAARGSPFHRSLTVGNVRSASESPAGRSRMPTITPLNVDQPSQAAAALSSQLRRNQASAPTSPTRSSSSRRPFSAFSTITASNLPSAARRLTGIETPSSPTTPHSELPASSSSSSVHVDQTDRAAKLEVYSELKYLQRENLLLRNELNFELYLKDQHLRHIGHLHRDRINDTRLEAERQNLYQTVKLLRSQLAAVTATQERQRAEQQTTKARHAQWEAELNGKLKQYREERKTWNAETRELRAKIEEGVATMDTQSKRLDESSAELFELRTQLEKAAPRLARLDQVEARNAHLTRCLAYWDDDVRRFEEQRREMETMLSRWREMELIVRASEEDRYRISEVAEARGAECQRLRREVEAMRRRGAAAASDTEAVEQLHEKTAGLAEGQRDVQAEKERSTESMDVHTNKALQRRVEQLEAELLALRVATEGRNAAPAAESATGEGANEATSAASNLGAIGLANRKELEEMIAAGGVENQSEKEDGRDEEKQDVEGEVEEQNAEEKKDAR</sequence>
<dbReference type="InterPro" id="IPR007483">
    <property type="entry name" value="Hamartin"/>
</dbReference>
<dbReference type="GO" id="GO:0051726">
    <property type="term" value="P:regulation of cell cycle"/>
    <property type="evidence" value="ECO:0007669"/>
    <property type="project" value="TreeGrafter"/>
</dbReference>
<feature type="compositionally biased region" description="Polar residues" evidence="2">
    <location>
        <begin position="197"/>
        <end position="219"/>
    </location>
</feature>
<feature type="compositionally biased region" description="Low complexity" evidence="2">
    <location>
        <begin position="602"/>
        <end position="616"/>
    </location>
</feature>